<evidence type="ECO:0000256" key="3">
    <source>
        <dbReference type="ARBA" id="ARBA00012865"/>
    </source>
</evidence>
<feature type="chain" id="PRO_5037024523" description="Beta-lactamase" evidence="7">
    <location>
        <begin position="35"/>
        <end position="302"/>
    </location>
</feature>
<feature type="domain" description="Beta-lactamase class A catalytic" evidence="8">
    <location>
        <begin position="58"/>
        <end position="274"/>
    </location>
</feature>
<dbReference type="PANTHER" id="PTHR35333:SF3">
    <property type="entry name" value="BETA-LACTAMASE-TYPE TRANSPEPTIDASE FOLD CONTAINING PROTEIN"/>
    <property type="match status" value="1"/>
</dbReference>
<evidence type="ECO:0000256" key="5">
    <source>
        <dbReference type="ARBA" id="ARBA00023251"/>
    </source>
</evidence>
<keyword evidence="4 6" id="KW-0378">Hydrolase</keyword>
<dbReference type="PROSITE" id="PS00146">
    <property type="entry name" value="BETA_LACTAMASE_A"/>
    <property type="match status" value="1"/>
</dbReference>
<dbReference type="EMBL" id="QTKU01000003">
    <property type="protein sequence ID" value="MBS8261503.1"/>
    <property type="molecule type" value="Genomic_DNA"/>
</dbReference>
<dbReference type="PANTHER" id="PTHR35333">
    <property type="entry name" value="BETA-LACTAMASE"/>
    <property type="match status" value="1"/>
</dbReference>
<dbReference type="Proteomes" id="UP000705379">
    <property type="component" value="Unassembled WGS sequence"/>
</dbReference>
<comment type="similarity">
    <text evidence="2 6">Belongs to the class-A beta-lactamase family.</text>
</comment>
<reference evidence="9" key="1">
    <citation type="submission" date="2018-08" db="EMBL/GenBank/DDBJ databases">
        <authorList>
            <person name="Jin W."/>
            <person name="Wang H."/>
            <person name="Yang Y."/>
            <person name="Li M."/>
            <person name="Liu J."/>
        </authorList>
    </citation>
    <scope>NUCLEOTIDE SEQUENCE</scope>
    <source>
        <strain evidence="9">AESS21</strain>
    </source>
</reference>
<proteinExistence type="inferred from homology"/>
<name>A0A944GT50_9HYPH</name>
<dbReference type="InterPro" id="IPR000871">
    <property type="entry name" value="Beta-lactam_class-A"/>
</dbReference>
<evidence type="ECO:0000256" key="7">
    <source>
        <dbReference type="SAM" id="SignalP"/>
    </source>
</evidence>
<dbReference type="GO" id="GO:0008800">
    <property type="term" value="F:beta-lactamase activity"/>
    <property type="evidence" value="ECO:0007669"/>
    <property type="project" value="UniProtKB-UniRule"/>
</dbReference>
<comment type="catalytic activity">
    <reaction evidence="1 6">
        <text>a beta-lactam + H2O = a substituted beta-amino acid</text>
        <dbReference type="Rhea" id="RHEA:20401"/>
        <dbReference type="ChEBI" id="CHEBI:15377"/>
        <dbReference type="ChEBI" id="CHEBI:35627"/>
        <dbReference type="ChEBI" id="CHEBI:140347"/>
        <dbReference type="EC" id="3.5.2.6"/>
    </reaction>
</comment>
<evidence type="ECO:0000313" key="10">
    <source>
        <dbReference type="Proteomes" id="UP000705379"/>
    </source>
</evidence>
<reference evidence="9" key="2">
    <citation type="journal article" date="2021" name="Microorganisms">
        <title>Bacterial Dimethylsulfoniopropionate Biosynthesis in the East China Sea.</title>
        <authorList>
            <person name="Liu J."/>
            <person name="Zhang Y."/>
            <person name="Liu J."/>
            <person name="Zhong H."/>
            <person name="Williams B.T."/>
            <person name="Zheng Y."/>
            <person name="Curson A.R.J."/>
            <person name="Sun C."/>
            <person name="Sun H."/>
            <person name="Song D."/>
            <person name="Wagner Mackenzie B."/>
            <person name="Bermejo Martinez A."/>
            <person name="Todd J.D."/>
            <person name="Zhang X.H."/>
        </authorList>
    </citation>
    <scope>NUCLEOTIDE SEQUENCE</scope>
    <source>
        <strain evidence="9">AESS21</strain>
    </source>
</reference>
<dbReference type="PRINTS" id="PR00118">
    <property type="entry name" value="BLACTAMASEA"/>
</dbReference>
<protein>
    <recommendedName>
        <fullName evidence="3 6">Beta-lactamase</fullName>
        <ecNumber evidence="3 6">3.5.2.6</ecNumber>
    </recommendedName>
</protein>
<keyword evidence="7" id="KW-0732">Signal</keyword>
<evidence type="ECO:0000259" key="8">
    <source>
        <dbReference type="Pfam" id="PF13354"/>
    </source>
</evidence>
<dbReference type="Pfam" id="PF13354">
    <property type="entry name" value="Beta-lactamase2"/>
    <property type="match status" value="1"/>
</dbReference>
<dbReference type="InterPro" id="IPR023650">
    <property type="entry name" value="Beta-lactam_class-A_AS"/>
</dbReference>
<accession>A0A944GT50</accession>
<comment type="caution">
    <text evidence="9">The sequence shown here is derived from an EMBL/GenBank/DDBJ whole genome shotgun (WGS) entry which is preliminary data.</text>
</comment>
<feature type="signal peptide" evidence="7">
    <location>
        <begin position="1"/>
        <end position="34"/>
    </location>
</feature>
<dbReference type="GO" id="GO:0030655">
    <property type="term" value="P:beta-lactam antibiotic catabolic process"/>
    <property type="evidence" value="ECO:0007669"/>
    <property type="project" value="InterPro"/>
</dbReference>
<dbReference type="InterPro" id="IPR012338">
    <property type="entry name" value="Beta-lactam/transpept-like"/>
</dbReference>
<keyword evidence="5 6" id="KW-0046">Antibiotic resistance</keyword>
<evidence type="ECO:0000256" key="6">
    <source>
        <dbReference type="RuleBase" id="RU361140"/>
    </source>
</evidence>
<dbReference type="EC" id="3.5.2.6" evidence="3 6"/>
<dbReference type="GO" id="GO:0046677">
    <property type="term" value="P:response to antibiotic"/>
    <property type="evidence" value="ECO:0007669"/>
    <property type="project" value="UniProtKB-UniRule"/>
</dbReference>
<dbReference type="NCBIfam" id="NF033103">
    <property type="entry name" value="bla_class_A"/>
    <property type="match status" value="1"/>
</dbReference>
<dbReference type="SUPFAM" id="SSF56601">
    <property type="entry name" value="beta-lactamase/transpeptidase-like"/>
    <property type="match status" value="1"/>
</dbReference>
<dbReference type="AlphaFoldDB" id="A0A944GT50"/>
<dbReference type="RefSeq" id="WP_213216861.1">
    <property type="nucleotide sequence ID" value="NZ_QTKU01000003.1"/>
</dbReference>
<dbReference type="InterPro" id="IPR045155">
    <property type="entry name" value="Beta-lactam_cat"/>
</dbReference>
<gene>
    <name evidence="9" type="primary">bla</name>
    <name evidence="9" type="ORF">DYI23_14860</name>
</gene>
<evidence type="ECO:0000256" key="2">
    <source>
        <dbReference type="ARBA" id="ARBA00009009"/>
    </source>
</evidence>
<dbReference type="Gene3D" id="3.40.710.10">
    <property type="entry name" value="DD-peptidase/beta-lactamase superfamily"/>
    <property type="match status" value="1"/>
</dbReference>
<organism evidence="9 10">
    <name type="scientific">Roseibium polysiphoniae</name>
    <dbReference type="NCBI Taxonomy" id="2571221"/>
    <lineage>
        <taxon>Bacteria</taxon>
        <taxon>Pseudomonadati</taxon>
        <taxon>Pseudomonadota</taxon>
        <taxon>Alphaproteobacteria</taxon>
        <taxon>Hyphomicrobiales</taxon>
        <taxon>Stappiaceae</taxon>
        <taxon>Roseibium</taxon>
    </lineage>
</organism>
<evidence type="ECO:0000313" key="9">
    <source>
        <dbReference type="EMBL" id="MBS8261503.1"/>
    </source>
</evidence>
<evidence type="ECO:0000256" key="4">
    <source>
        <dbReference type="ARBA" id="ARBA00022801"/>
    </source>
</evidence>
<evidence type="ECO:0000256" key="1">
    <source>
        <dbReference type="ARBA" id="ARBA00001526"/>
    </source>
</evidence>
<sequence>MRPLKHMTFTQFALPLAATLSIATSTLLPVSSDAAGFDPQPIIQQAIEIEKRHDARIGIAVLDDKTGTAWSYKGDVRFPLNSTFKAFACAALLAQVDDGTTDPNKSVQIKRADIAPYSPVTKKQIGKTMTYLGLCNAAVTISDNTAANYILKEIGGPAGLSAFLRKLGDTKTRLDRWEPELNNVPAGELRDTTTALAAATTLKTLLLGGPLSANSRKQLTDWLVANKVGDTLLRAGLPQRWKIGDKTGADAKKSRGDIAVIWPRADRAVFVAVYLDEAHVDMSRRNAAIAEIGRALTKALAP</sequence>